<organism evidence="2 3">
    <name type="scientific">Leptospira idonii</name>
    <dbReference type="NCBI Taxonomy" id="1193500"/>
    <lineage>
        <taxon>Bacteria</taxon>
        <taxon>Pseudomonadati</taxon>
        <taxon>Spirochaetota</taxon>
        <taxon>Spirochaetia</taxon>
        <taxon>Leptospirales</taxon>
        <taxon>Leptospiraceae</taxon>
        <taxon>Leptospira</taxon>
    </lineage>
</organism>
<reference evidence="2" key="1">
    <citation type="journal article" date="2019" name="PLoS Negl. Trop. Dis.">
        <title>Revisiting the worldwide diversity of Leptospira species in the environment.</title>
        <authorList>
            <person name="Vincent A.T."/>
            <person name="Schiettekatte O."/>
            <person name="Bourhy P."/>
            <person name="Veyrier F.J."/>
            <person name="Picardeau M."/>
        </authorList>
    </citation>
    <scope>NUCLEOTIDE SEQUENCE [LARGE SCALE GENOMIC DNA]</scope>
    <source>
        <strain evidence="2">201300427</strain>
    </source>
</reference>
<keyword evidence="3" id="KW-1185">Reference proteome</keyword>
<protein>
    <submittedName>
        <fullName evidence="2">DUF1801 domain-containing protein</fullName>
    </submittedName>
</protein>
<accession>A0A4R9M198</accession>
<evidence type="ECO:0000313" key="3">
    <source>
        <dbReference type="Proteomes" id="UP000298058"/>
    </source>
</evidence>
<sequence>MDSKKAKVQTIDEYISGFPKDVQKMLQQLRETIRKAAPKAEEKISYGMPAFALKRNLVYFAANKKHIGFYPTSGPITQFESSLTRYKYSKGTIQFPFGEPLPLALITKMVKFRVKEDAL</sequence>
<feature type="domain" description="YdhG-like" evidence="1">
    <location>
        <begin position="23"/>
        <end position="114"/>
    </location>
</feature>
<dbReference type="AlphaFoldDB" id="A0A4R9M198"/>
<proteinExistence type="predicted"/>
<dbReference type="Proteomes" id="UP000298058">
    <property type="component" value="Unassembled WGS sequence"/>
</dbReference>
<dbReference type="Gene3D" id="3.90.1150.200">
    <property type="match status" value="1"/>
</dbReference>
<evidence type="ECO:0000313" key="2">
    <source>
        <dbReference type="EMBL" id="TGN20524.1"/>
    </source>
</evidence>
<gene>
    <name evidence="2" type="ORF">EHS15_02715</name>
</gene>
<dbReference type="RefSeq" id="WP_135759011.1">
    <property type="nucleotide sequence ID" value="NZ_RQHW01000010.1"/>
</dbReference>
<evidence type="ECO:0000259" key="1">
    <source>
        <dbReference type="Pfam" id="PF08818"/>
    </source>
</evidence>
<dbReference type="SUPFAM" id="SSF159888">
    <property type="entry name" value="YdhG-like"/>
    <property type="match status" value="1"/>
</dbReference>
<dbReference type="Pfam" id="PF08818">
    <property type="entry name" value="DUF1801"/>
    <property type="match status" value="1"/>
</dbReference>
<name>A0A4R9M198_9LEPT</name>
<dbReference type="EMBL" id="RQHW01000010">
    <property type="protein sequence ID" value="TGN20524.1"/>
    <property type="molecule type" value="Genomic_DNA"/>
</dbReference>
<dbReference type="OrthoDB" id="115213at2"/>
<dbReference type="InterPro" id="IPR014922">
    <property type="entry name" value="YdhG-like"/>
</dbReference>
<comment type="caution">
    <text evidence="2">The sequence shown here is derived from an EMBL/GenBank/DDBJ whole genome shotgun (WGS) entry which is preliminary data.</text>
</comment>